<accession>A0A0R3N635</accession>
<proteinExistence type="predicted"/>
<reference evidence="1 2" key="1">
    <citation type="submission" date="2014-03" db="EMBL/GenBank/DDBJ databases">
        <title>Bradyrhizobium valentinum sp. nov., isolated from effective nodules of Lupinus mariae-josephae, a lupine endemic of basic-lime soils in Eastern Spain.</title>
        <authorList>
            <person name="Duran D."/>
            <person name="Rey L."/>
            <person name="Navarro A."/>
            <person name="Busquets A."/>
            <person name="Imperial J."/>
            <person name="Ruiz-Argueso T."/>
        </authorList>
    </citation>
    <scope>NUCLEOTIDE SEQUENCE [LARGE SCALE GENOMIC DNA]</scope>
    <source>
        <strain evidence="1 2">CCBAU 23086</strain>
    </source>
</reference>
<dbReference type="EMBL" id="LLYB01000057">
    <property type="protein sequence ID" value="KRR25267.1"/>
    <property type="molecule type" value="Genomic_DNA"/>
</dbReference>
<gene>
    <name evidence="1" type="ORF">CQ14_09655</name>
</gene>
<organism evidence="1 2">
    <name type="scientific">Bradyrhizobium lablabi</name>
    <dbReference type="NCBI Taxonomy" id="722472"/>
    <lineage>
        <taxon>Bacteria</taxon>
        <taxon>Pseudomonadati</taxon>
        <taxon>Pseudomonadota</taxon>
        <taxon>Alphaproteobacteria</taxon>
        <taxon>Hyphomicrobiales</taxon>
        <taxon>Nitrobacteraceae</taxon>
        <taxon>Bradyrhizobium</taxon>
    </lineage>
</organism>
<dbReference type="Proteomes" id="UP000051660">
    <property type="component" value="Unassembled WGS sequence"/>
</dbReference>
<dbReference type="OrthoDB" id="8910972at2"/>
<name>A0A0R3N635_9BRAD</name>
<evidence type="ECO:0008006" key="3">
    <source>
        <dbReference type="Google" id="ProtNLM"/>
    </source>
</evidence>
<evidence type="ECO:0000313" key="2">
    <source>
        <dbReference type="Proteomes" id="UP000051660"/>
    </source>
</evidence>
<dbReference type="AlphaFoldDB" id="A0A0R3N635"/>
<sequence length="352" mass="40269">MTEARKKIRIFFSWQSDLDQEVTTRAIRAALRAAMTTVEKDYPVDIDLEEATSNVAGSPYIPYALADKISKADIFVGDITTVVRLTGQTGKSLPNANVTFELGIASAELGWNRIIMLFNTALARLEDLPFDFDRHRISKFNFSTDANSRKSHESDLRKLAHAAIAQIVADDPKRPRELQQVPPEQIKKSRDIENLRWFLHRINTAYLDRHIQEMPAYLEYSAVLMYEGVEELQRRSDFLFYDPDLTVAVDGIIANLRVTLAHNGQYRDTNNLVRQAFGRPGDMDLLVDESQRKAWDEIDAARYGLKSHLDRLIAIVRERYMEVDIDKTNPVFAKAYASVRSSLREDEQEAQT</sequence>
<evidence type="ECO:0000313" key="1">
    <source>
        <dbReference type="EMBL" id="KRR25267.1"/>
    </source>
</evidence>
<dbReference type="RefSeq" id="WP_057857936.1">
    <property type="nucleotide sequence ID" value="NZ_LLYB01000057.1"/>
</dbReference>
<comment type="caution">
    <text evidence="1">The sequence shown here is derived from an EMBL/GenBank/DDBJ whole genome shotgun (WGS) entry which is preliminary data.</text>
</comment>
<protein>
    <recommendedName>
        <fullName evidence="3">CD-NTase-associated protein 12/Pycsar effector protein TIR domain-containing protein</fullName>
    </recommendedName>
</protein>